<dbReference type="Gene3D" id="2.60.120.1440">
    <property type="match status" value="1"/>
</dbReference>
<feature type="domain" description="FecR protein" evidence="2">
    <location>
        <begin position="170"/>
        <end position="263"/>
    </location>
</feature>
<dbReference type="Gene3D" id="3.55.50.30">
    <property type="match status" value="1"/>
</dbReference>
<keyword evidence="1" id="KW-0812">Transmembrane</keyword>
<keyword evidence="1" id="KW-0472">Membrane</keyword>
<dbReference type="InterPro" id="IPR032508">
    <property type="entry name" value="FecR_C"/>
</dbReference>
<accession>A0A0P0CMJ8</accession>
<proteinExistence type="predicted"/>
<dbReference type="OrthoDB" id="704021at2"/>
<dbReference type="STRING" id="1736674.APS56_01990"/>
<dbReference type="Pfam" id="PF04773">
    <property type="entry name" value="FecR"/>
    <property type="match status" value="1"/>
</dbReference>
<protein>
    <recommendedName>
        <fullName evidence="6">Anti-sigma factor</fullName>
    </recommendedName>
</protein>
<evidence type="ECO:0000313" key="4">
    <source>
        <dbReference type="EMBL" id="ALJ03997.1"/>
    </source>
</evidence>
<dbReference type="InterPro" id="IPR012373">
    <property type="entry name" value="Ferrdict_sens_TM"/>
</dbReference>
<sequence>MTVKDFLENDYFIFYMLAKDSESIKYWDSYLKQKPEDQLQFENAKKAFEKIKFETVSLQDSERKILYNRIFEKTQNHAIVRRKRKRYYYFAAAATVIIIMAIAISTIRKLSEVPEIIVEKSLTESSIQLITDNQTFSLPNNEILTIKKSTITNSKGENIQISDSPIFNTLKVPFGKRSELILSDGSKLWINSGSTVKFPSQFNENNRTIYLEGEIFIEVTKDNTKPFMVETSKFNVNVYGTTFDVKAYKNTLEQRVVLVEGSVGVTTQDNMEARMLPNESLEITTSKLIKKKVNTEMHTSWKNGYLLLDDTPIETILLELSRYYNVAFLDSEKELTGKTCTGKIYLSTNIEDVLETLSILSNSHFKIENSTI</sequence>
<evidence type="ECO:0000259" key="2">
    <source>
        <dbReference type="Pfam" id="PF04773"/>
    </source>
</evidence>
<evidence type="ECO:0000313" key="5">
    <source>
        <dbReference type="Proteomes" id="UP000057981"/>
    </source>
</evidence>
<dbReference type="PANTHER" id="PTHR30273:SF2">
    <property type="entry name" value="PROTEIN FECR"/>
    <property type="match status" value="1"/>
</dbReference>
<dbReference type="KEGG" id="ahz:APS56_01990"/>
<evidence type="ECO:0008006" key="6">
    <source>
        <dbReference type="Google" id="ProtNLM"/>
    </source>
</evidence>
<gene>
    <name evidence="4" type="ORF">APS56_01990</name>
</gene>
<dbReference type="EMBL" id="CP012898">
    <property type="protein sequence ID" value="ALJ03997.1"/>
    <property type="molecule type" value="Genomic_DNA"/>
</dbReference>
<dbReference type="GO" id="GO:0016989">
    <property type="term" value="F:sigma factor antagonist activity"/>
    <property type="evidence" value="ECO:0007669"/>
    <property type="project" value="TreeGrafter"/>
</dbReference>
<dbReference type="InterPro" id="IPR006860">
    <property type="entry name" value="FecR"/>
</dbReference>
<name>A0A0P0CMJ8_9FLAO</name>
<evidence type="ECO:0000259" key="3">
    <source>
        <dbReference type="Pfam" id="PF16344"/>
    </source>
</evidence>
<dbReference type="FunFam" id="2.60.120.1440:FF:000001">
    <property type="entry name" value="Putative anti-sigma factor"/>
    <property type="match status" value="1"/>
</dbReference>
<keyword evidence="5" id="KW-1185">Reference proteome</keyword>
<dbReference type="Proteomes" id="UP000057981">
    <property type="component" value="Chromosome"/>
</dbReference>
<feature type="transmembrane region" description="Helical" evidence="1">
    <location>
        <begin position="87"/>
        <end position="107"/>
    </location>
</feature>
<organism evidence="4 5">
    <name type="scientific">Pseudalgibacter alginicilyticus</name>
    <dbReference type="NCBI Taxonomy" id="1736674"/>
    <lineage>
        <taxon>Bacteria</taxon>
        <taxon>Pseudomonadati</taxon>
        <taxon>Bacteroidota</taxon>
        <taxon>Flavobacteriia</taxon>
        <taxon>Flavobacteriales</taxon>
        <taxon>Flavobacteriaceae</taxon>
        <taxon>Pseudalgibacter</taxon>
    </lineage>
</organism>
<dbReference type="PIRSF" id="PIRSF018266">
    <property type="entry name" value="FecR"/>
    <property type="match status" value="1"/>
</dbReference>
<evidence type="ECO:0000256" key="1">
    <source>
        <dbReference type="SAM" id="Phobius"/>
    </source>
</evidence>
<reference evidence="4 5" key="1">
    <citation type="submission" date="2015-10" db="EMBL/GenBank/DDBJ databases">
        <authorList>
            <person name="Gilbert D.G."/>
        </authorList>
    </citation>
    <scope>NUCLEOTIDE SEQUENCE [LARGE SCALE GENOMIC DNA]</scope>
    <source>
        <strain evidence="5">HZ-22</strain>
    </source>
</reference>
<dbReference type="RefSeq" id="WP_054724289.1">
    <property type="nucleotide sequence ID" value="NZ_CP012898.1"/>
</dbReference>
<keyword evidence="1" id="KW-1133">Transmembrane helix</keyword>
<dbReference type="PANTHER" id="PTHR30273">
    <property type="entry name" value="PERIPLASMIC SIGNAL SENSOR AND SIGMA FACTOR ACTIVATOR FECR-RELATED"/>
    <property type="match status" value="1"/>
</dbReference>
<dbReference type="AlphaFoldDB" id="A0A0P0CMJ8"/>
<dbReference type="Pfam" id="PF16344">
    <property type="entry name" value="FecR_C"/>
    <property type="match status" value="1"/>
</dbReference>
<feature type="domain" description="Protein FecR C-terminal" evidence="3">
    <location>
        <begin position="306"/>
        <end position="372"/>
    </location>
</feature>